<accession>A0A1I2KKK8</accession>
<protein>
    <submittedName>
        <fullName evidence="1">Uncharacterized protein</fullName>
    </submittedName>
</protein>
<keyword evidence="2" id="KW-1185">Reference proteome</keyword>
<sequence>MKYSVNHSEIKEGSETLVKALIRLYEVNRLFDQYKHLNTEKVEMVIYKTATYGWYVDDFSKNSELKINTCLKHIYNNLPEKLDLYFSDYYRGKIDEIRKMLTEKYSNRKQILNEAFDAHNKGLYHASICILLTQIDGICNDVLDAKFFINKNYLPQIKEKLESKNLKYSDFILSPIIKKASINSWEKEIEKFPIRLNRHEILHGVDIQYGNETNSLKVISMISYIDFVLSHYSSN</sequence>
<gene>
    <name evidence="1" type="ORF">SAMN04488033_10375</name>
</gene>
<evidence type="ECO:0000313" key="2">
    <source>
        <dbReference type="Proteomes" id="UP000199116"/>
    </source>
</evidence>
<dbReference type="EMBL" id="FOOH01000003">
    <property type="protein sequence ID" value="SFF65651.1"/>
    <property type="molecule type" value="Genomic_DNA"/>
</dbReference>
<evidence type="ECO:0000313" key="1">
    <source>
        <dbReference type="EMBL" id="SFF65651.1"/>
    </source>
</evidence>
<proteinExistence type="predicted"/>
<reference evidence="2" key="1">
    <citation type="submission" date="2016-10" db="EMBL/GenBank/DDBJ databases">
        <authorList>
            <person name="Varghese N."/>
            <person name="Submissions S."/>
        </authorList>
    </citation>
    <scope>NUCLEOTIDE SEQUENCE [LARGE SCALE GENOMIC DNA]</scope>
    <source>
        <strain evidence="2">DSM 23515</strain>
    </source>
</reference>
<dbReference type="Proteomes" id="UP000199116">
    <property type="component" value="Unassembled WGS sequence"/>
</dbReference>
<dbReference type="AlphaFoldDB" id="A0A1I2KKK8"/>
<dbReference type="RefSeq" id="WP_093302831.1">
    <property type="nucleotide sequence ID" value="NZ_FOOH01000003.1"/>
</dbReference>
<organism evidence="1 2">
    <name type="scientific">Salegentibacter agarivorans</name>
    <dbReference type="NCBI Taxonomy" id="345907"/>
    <lineage>
        <taxon>Bacteria</taxon>
        <taxon>Pseudomonadati</taxon>
        <taxon>Bacteroidota</taxon>
        <taxon>Flavobacteriia</taxon>
        <taxon>Flavobacteriales</taxon>
        <taxon>Flavobacteriaceae</taxon>
        <taxon>Salegentibacter</taxon>
    </lineage>
</organism>
<name>A0A1I2KKK8_9FLAO</name>